<dbReference type="InterPro" id="IPR029058">
    <property type="entry name" value="AB_hydrolase_fold"/>
</dbReference>
<reference evidence="6 7" key="3">
    <citation type="submission" date="2020-08" db="EMBL/GenBank/DDBJ databases">
        <title>Genomic Encyclopedia of Type Strains, Phase IV (KMG-IV): sequencing the most valuable type-strain genomes for metagenomic binning, comparative biology and taxonomic classification.</title>
        <authorList>
            <person name="Goeker M."/>
        </authorList>
    </citation>
    <scope>NUCLEOTIDE SEQUENCE [LARGE SCALE GENOMIC DNA]</scope>
    <source>
        <strain evidence="6 7">DSM 27521</strain>
    </source>
</reference>
<feature type="domain" description="AB hydrolase-1" evidence="4">
    <location>
        <begin position="22"/>
        <end position="260"/>
    </location>
</feature>
<reference evidence="5" key="4">
    <citation type="submission" date="2024-05" db="EMBL/GenBank/DDBJ databases">
        <authorList>
            <person name="Sun Q."/>
            <person name="Zhou Y."/>
        </authorList>
    </citation>
    <scope>NUCLEOTIDE SEQUENCE</scope>
    <source>
        <strain evidence="5">CGMCC 1.18437</strain>
    </source>
</reference>
<proteinExistence type="inferred from homology"/>
<dbReference type="EC" id="3.4.11.5" evidence="6"/>
<dbReference type="Proteomes" id="UP000619376">
    <property type="component" value="Unassembled WGS sequence"/>
</dbReference>
<dbReference type="EMBL" id="JACHFK010000004">
    <property type="protein sequence ID" value="MBB5376625.1"/>
    <property type="molecule type" value="Genomic_DNA"/>
</dbReference>
<dbReference type="RefSeq" id="WP_229831919.1">
    <property type="nucleotide sequence ID" value="NZ_BNAJ01000004.1"/>
</dbReference>
<dbReference type="GO" id="GO:0006508">
    <property type="term" value="P:proteolysis"/>
    <property type="evidence" value="ECO:0007669"/>
    <property type="project" value="InterPro"/>
</dbReference>
<accession>A0A7W8NQB3</accession>
<organism evidence="6 7">
    <name type="scientific">Deinococcus metalli</name>
    <dbReference type="NCBI Taxonomy" id="1141878"/>
    <lineage>
        <taxon>Bacteria</taxon>
        <taxon>Thermotogati</taxon>
        <taxon>Deinococcota</taxon>
        <taxon>Deinococci</taxon>
        <taxon>Deinococcales</taxon>
        <taxon>Deinococcaceae</taxon>
        <taxon>Deinococcus</taxon>
    </lineage>
</organism>
<feature type="region of interest" description="Disordered" evidence="3">
    <location>
        <begin position="279"/>
        <end position="340"/>
    </location>
</feature>
<evidence type="ECO:0000256" key="3">
    <source>
        <dbReference type="SAM" id="MobiDB-lite"/>
    </source>
</evidence>
<evidence type="ECO:0000313" key="8">
    <source>
        <dbReference type="Proteomes" id="UP000619376"/>
    </source>
</evidence>
<evidence type="ECO:0000313" key="7">
    <source>
        <dbReference type="Proteomes" id="UP000539473"/>
    </source>
</evidence>
<keyword evidence="6" id="KW-0031">Aminopeptidase</keyword>
<feature type="compositionally biased region" description="Low complexity" evidence="3">
    <location>
        <begin position="297"/>
        <end position="340"/>
    </location>
</feature>
<evidence type="ECO:0000256" key="2">
    <source>
        <dbReference type="ARBA" id="ARBA00022801"/>
    </source>
</evidence>
<dbReference type="PRINTS" id="PR00793">
    <property type="entry name" value="PROAMNOPTASE"/>
</dbReference>
<dbReference type="EMBL" id="BNAJ01000004">
    <property type="protein sequence ID" value="GHF42691.1"/>
    <property type="molecule type" value="Genomic_DNA"/>
</dbReference>
<dbReference type="InterPro" id="IPR002410">
    <property type="entry name" value="Peptidase_S33"/>
</dbReference>
<evidence type="ECO:0000256" key="1">
    <source>
        <dbReference type="ARBA" id="ARBA00010088"/>
    </source>
</evidence>
<dbReference type="GO" id="GO:0004177">
    <property type="term" value="F:aminopeptidase activity"/>
    <property type="evidence" value="ECO:0007669"/>
    <property type="project" value="UniProtKB-KW"/>
</dbReference>
<dbReference type="InterPro" id="IPR050266">
    <property type="entry name" value="AB_hydrolase_sf"/>
</dbReference>
<dbReference type="Pfam" id="PF00561">
    <property type="entry name" value="Abhydrolase_1"/>
    <property type="match status" value="1"/>
</dbReference>
<dbReference type="InterPro" id="IPR000073">
    <property type="entry name" value="AB_hydrolase_1"/>
</dbReference>
<evidence type="ECO:0000313" key="6">
    <source>
        <dbReference type="EMBL" id="MBB5376625.1"/>
    </source>
</evidence>
<dbReference type="Proteomes" id="UP000539473">
    <property type="component" value="Unassembled WGS sequence"/>
</dbReference>
<evidence type="ECO:0000259" key="4">
    <source>
        <dbReference type="Pfam" id="PF00561"/>
    </source>
</evidence>
<dbReference type="GO" id="GO:0016020">
    <property type="term" value="C:membrane"/>
    <property type="evidence" value="ECO:0007669"/>
    <property type="project" value="TreeGrafter"/>
</dbReference>
<protein>
    <submittedName>
        <fullName evidence="5">Hydrolase</fullName>
    </submittedName>
    <submittedName>
        <fullName evidence="6">Proline iminopeptidase</fullName>
        <ecNumber evidence="6">3.4.11.5</ecNumber>
    </submittedName>
</protein>
<gene>
    <name evidence="5" type="ORF">GCM10017781_18770</name>
    <name evidence="6" type="ORF">HNQ07_002089</name>
</gene>
<dbReference type="PANTHER" id="PTHR43798:SF33">
    <property type="entry name" value="HYDROLASE, PUTATIVE (AFU_ORTHOLOGUE AFUA_2G14860)-RELATED"/>
    <property type="match status" value="1"/>
</dbReference>
<dbReference type="Gene3D" id="3.40.50.1820">
    <property type="entry name" value="alpha/beta hydrolase"/>
    <property type="match status" value="1"/>
</dbReference>
<keyword evidence="2 6" id="KW-0378">Hydrolase</keyword>
<sequence>MSRRVTVNGVELVYEDGGQGTAIVTLHGGPGMGSRAGDWAAFQPLTDSYRLVSYDQRGNGESGAGEPYSHAQFVSDLEALRVELKLGKIVVLGGSYGGFLALEYALAHQEHVHAVILRDTAASNRFQGTSMDRAMSSGFPMDQERLERLFAGKVASDDEFRESFAMIQPLYTVERDPAAEAERLARIPFRYETHNWAFSRNQPDYDLTGRLHEIGVPVLVTVGREDWITPLEASEELAAGLPNNEFVVFEHSGHSPHIEERERYLGVVRDFLARHVPAPAPARRRTRSFSRSRRRNAPSAPGPSSSTCRRARTRPCCSTTSSSSTLPASRSTRPSGLSPC</sequence>
<keyword evidence="6" id="KW-0645">Protease</keyword>
<dbReference type="PRINTS" id="PR00111">
    <property type="entry name" value="ABHYDROLASE"/>
</dbReference>
<evidence type="ECO:0000313" key="5">
    <source>
        <dbReference type="EMBL" id="GHF42691.1"/>
    </source>
</evidence>
<keyword evidence="8" id="KW-1185">Reference proteome</keyword>
<feature type="compositionally biased region" description="Basic residues" evidence="3">
    <location>
        <begin position="282"/>
        <end position="296"/>
    </location>
</feature>
<dbReference type="AlphaFoldDB" id="A0A7W8NQB3"/>
<comment type="similarity">
    <text evidence="1">Belongs to the peptidase S33 family.</text>
</comment>
<name>A0A7W8NQB3_9DEIO</name>
<reference evidence="8" key="2">
    <citation type="journal article" date="2019" name="Int. J. Syst. Evol. Microbiol.">
        <title>The Global Catalogue of Microorganisms (GCM) 10K type strain sequencing project: providing services to taxonomists for standard genome sequencing and annotation.</title>
        <authorList>
            <consortium name="The Broad Institute Genomics Platform"/>
            <consortium name="The Broad Institute Genome Sequencing Center for Infectious Disease"/>
            <person name="Wu L."/>
            <person name="Ma J."/>
        </authorList>
    </citation>
    <scope>NUCLEOTIDE SEQUENCE [LARGE SCALE GENOMIC DNA]</scope>
    <source>
        <strain evidence="8">CGMCC 1.18437</strain>
    </source>
</reference>
<comment type="caution">
    <text evidence="6">The sequence shown here is derived from an EMBL/GenBank/DDBJ whole genome shotgun (WGS) entry which is preliminary data.</text>
</comment>
<dbReference type="SUPFAM" id="SSF53474">
    <property type="entry name" value="alpha/beta-Hydrolases"/>
    <property type="match status" value="1"/>
</dbReference>
<dbReference type="PANTHER" id="PTHR43798">
    <property type="entry name" value="MONOACYLGLYCEROL LIPASE"/>
    <property type="match status" value="1"/>
</dbReference>
<reference evidence="5" key="1">
    <citation type="journal article" date="2014" name="Int. J. Syst. Evol. Microbiol.">
        <title>Complete genome of a new Firmicutes species belonging to the dominant human colonic microbiota ('Ruminococcus bicirculans') reveals two chromosomes and a selective capacity to utilize plant glucans.</title>
        <authorList>
            <consortium name="NISC Comparative Sequencing Program"/>
            <person name="Wegmann U."/>
            <person name="Louis P."/>
            <person name="Goesmann A."/>
            <person name="Henrissat B."/>
            <person name="Duncan S.H."/>
            <person name="Flint H.J."/>
        </authorList>
    </citation>
    <scope>NUCLEOTIDE SEQUENCE</scope>
    <source>
        <strain evidence="5">CGMCC 1.18437</strain>
    </source>
</reference>